<dbReference type="InterPro" id="IPR003593">
    <property type="entry name" value="AAA+_ATPase"/>
</dbReference>
<dbReference type="SMART" id="SM00382">
    <property type="entry name" value="AAA"/>
    <property type="match status" value="1"/>
</dbReference>
<evidence type="ECO:0000256" key="8">
    <source>
        <dbReference type="ARBA" id="ARBA00048027"/>
    </source>
</evidence>
<dbReference type="AlphaFoldDB" id="A0A537L6G9"/>
<dbReference type="EMBL" id="VBAI01000105">
    <property type="protein sequence ID" value="TMJ10687.1"/>
    <property type="molecule type" value="Genomic_DNA"/>
</dbReference>
<evidence type="ECO:0000313" key="14">
    <source>
        <dbReference type="Proteomes" id="UP000318661"/>
    </source>
</evidence>
<comment type="function">
    <text evidence="9">Involved in targeting and insertion of nascent membrane proteins into the cytoplasmic membrane. Acts as a receptor for the complex formed by the signal recognition particle (SRP) and the ribosome-nascent chain (RNC).</text>
</comment>
<feature type="binding site" evidence="9">
    <location>
        <begin position="183"/>
        <end position="187"/>
    </location>
    <ligand>
        <name>GTP</name>
        <dbReference type="ChEBI" id="CHEBI:37565"/>
    </ligand>
</feature>
<keyword evidence="6 9" id="KW-0472">Membrane</keyword>
<dbReference type="CDD" id="cd17874">
    <property type="entry name" value="FtsY"/>
    <property type="match status" value="1"/>
</dbReference>
<evidence type="ECO:0000256" key="2">
    <source>
        <dbReference type="ARBA" id="ARBA00022490"/>
    </source>
</evidence>
<evidence type="ECO:0000256" key="7">
    <source>
        <dbReference type="ARBA" id="ARBA00023170"/>
    </source>
</evidence>
<evidence type="ECO:0000256" key="4">
    <source>
        <dbReference type="ARBA" id="ARBA00022801"/>
    </source>
</evidence>
<dbReference type="SMART" id="SM00963">
    <property type="entry name" value="SRP54_N"/>
    <property type="match status" value="1"/>
</dbReference>
<dbReference type="PROSITE" id="PS00300">
    <property type="entry name" value="SRP54"/>
    <property type="match status" value="1"/>
</dbReference>
<keyword evidence="7 9" id="KW-0675">Receptor</keyword>
<dbReference type="Pfam" id="PF00448">
    <property type="entry name" value="SRP54"/>
    <property type="match status" value="1"/>
</dbReference>
<evidence type="ECO:0000256" key="5">
    <source>
        <dbReference type="ARBA" id="ARBA00023134"/>
    </source>
</evidence>
<dbReference type="EMBL" id="VBAJ01000281">
    <property type="protein sequence ID" value="TMJ03612.1"/>
    <property type="molecule type" value="Genomic_DNA"/>
</dbReference>
<dbReference type="Proteomes" id="UP000318661">
    <property type="component" value="Unassembled WGS sequence"/>
</dbReference>
<dbReference type="GO" id="GO:0006614">
    <property type="term" value="P:SRP-dependent cotranslational protein targeting to membrane"/>
    <property type="evidence" value="ECO:0007669"/>
    <property type="project" value="InterPro"/>
</dbReference>
<organism evidence="11 14">
    <name type="scientific">Candidatus Segetimicrobium genomatis</name>
    <dbReference type="NCBI Taxonomy" id="2569760"/>
    <lineage>
        <taxon>Bacteria</taxon>
        <taxon>Bacillati</taxon>
        <taxon>Candidatus Sysuimicrobiota</taxon>
        <taxon>Candidatus Sysuimicrobiia</taxon>
        <taxon>Candidatus Sysuimicrobiales</taxon>
        <taxon>Candidatus Segetimicrobiaceae</taxon>
        <taxon>Candidatus Segetimicrobium</taxon>
    </lineage>
</organism>
<dbReference type="Gene3D" id="1.20.120.140">
    <property type="entry name" value="Signal recognition particle SRP54, nucleotide-binding domain"/>
    <property type="match status" value="1"/>
</dbReference>
<feature type="binding site" evidence="9">
    <location>
        <begin position="101"/>
        <end position="108"/>
    </location>
    <ligand>
        <name>GTP</name>
        <dbReference type="ChEBI" id="CHEBI:37565"/>
    </ligand>
</feature>
<comment type="catalytic activity">
    <reaction evidence="8 9">
        <text>GTP + H2O = GDP + phosphate + H(+)</text>
        <dbReference type="Rhea" id="RHEA:19669"/>
        <dbReference type="ChEBI" id="CHEBI:15377"/>
        <dbReference type="ChEBI" id="CHEBI:15378"/>
        <dbReference type="ChEBI" id="CHEBI:37565"/>
        <dbReference type="ChEBI" id="CHEBI:43474"/>
        <dbReference type="ChEBI" id="CHEBI:58189"/>
        <dbReference type="EC" id="3.6.5.4"/>
    </reaction>
</comment>
<evidence type="ECO:0000256" key="3">
    <source>
        <dbReference type="ARBA" id="ARBA00022741"/>
    </source>
</evidence>
<feature type="domain" description="SRP54-type proteins GTP-binding" evidence="10">
    <location>
        <begin position="268"/>
        <end position="281"/>
    </location>
</feature>
<evidence type="ECO:0000313" key="11">
    <source>
        <dbReference type="EMBL" id="TMJ03612.1"/>
    </source>
</evidence>
<dbReference type="InterPro" id="IPR000897">
    <property type="entry name" value="SRP54_GTPase_dom"/>
</dbReference>
<dbReference type="InterPro" id="IPR027417">
    <property type="entry name" value="P-loop_NTPase"/>
</dbReference>
<dbReference type="SUPFAM" id="SSF52540">
    <property type="entry name" value="P-loop containing nucleoside triphosphate hydrolases"/>
    <property type="match status" value="1"/>
</dbReference>
<dbReference type="NCBIfam" id="TIGR00064">
    <property type="entry name" value="ftsY"/>
    <property type="match status" value="1"/>
</dbReference>
<keyword evidence="3 9" id="KW-0547">Nucleotide-binding</keyword>
<dbReference type="Gene3D" id="3.40.50.300">
    <property type="entry name" value="P-loop containing nucleotide triphosphate hydrolases"/>
    <property type="match status" value="1"/>
</dbReference>
<dbReference type="SUPFAM" id="SSF47364">
    <property type="entry name" value="Domain of the SRP/SRP receptor G-proteins"/>
    <property type="match status" value="1"/>
</dbReference>
<proteinExistence type="inferred from homology"/>
<evidence type="ECO:0000313" key="12">
    <source>
        <dbReference type="EMBL" id="TMJ10687.1"/>
    </source>
</evidence>
<dbReference type="SMART" id="SM00962">
    <property type="entry name" value="SRP54"/>
    <property type="match status" value="1"/>
</dbReference>
<reference evidence="13 14" key="1">
    <citation type="journal article" date="2019" name="Nat. Microbiol.">
        <title>Mediterranean grassland soil C-N compound turnover is dependent on rainfall and depth, and is mediated by genomically divergent microorganisms.</title>
        <authorList>
            <person name="Diamond S."/>
            <person name="Andeer P.F."/>
            <person name="Li Z."/>
            <person name="Crits-Christoph A."/>
            <person name="Burstein D."/>
            <person name="Anantharaman K."/>
            <person name="Lane K.R."/>
            <person name="Thomas B.C."/>
            <person name="Pan C."/>
            <person name="Northen T.R."/>
            <person name="Banfield J.F."/>
        </authorList>
    </citation>
    <scope>NUCLEOTIDE SEQUENCE [LARGE SCALE GENOMIC DNA]</scope>
    <source>
        <strain evidence="12">NP_1</strain>
        <strain evidence="11">NP_2</strain>
    </source>
</reference>
<dbReference type="GO" id="GO:0005047">
    <property type="term" value="F:signal recognition particle binding"/>
    <property type="evidence" value="ECO:0007669"/>
    <property type="project" value="TreeGrafter"/>
</dbReference>
<dbReference type="GO" id="GO:0005886">
    <property type="term" value="C:plasma membrane"/>
    <property type="evidence" value="ECO:0007669"/>
    <property type="project" value="UniProtKB-SubCell"/>
</dbReference>
<evidence type="ECO:0000256" key="6">
    <source>
        <dbReference type="ARBA" id="ARBA00023136"/>
    </source>
</evidence>
<dbReference type="FunFam" id="3.40.50.300:FF:000053">
    <property type="entry name" value="Signal recognition particle receptor FtsY"/>
    <property type="match status" value="1"/>
</dbReference>
<keyword evidence="1 9" id="KW-1003">Cell membrane</keyword>
<dbReference type="InterPro" id="IPR036225">
    <property type="entry name" value="SRP/SRP_N"/>
</dbReference>
<dbReference type="HAMAP" id="MF_00920">
    <property type="entry name" value="FtsY"/>
    <property type="match status" value="1"/>
</dbReference>
<comment type="caution">
    <text evidence="9">Lacks conserved residue(s) required for the propagation of feature annotation.</text>
</comment>
<dbReference type="GO" id="GO:0005737">
    <property type="term" value="C:cytoplasm"/>
    <property type="evidence" value="ECO:0007669"/>
    <property type="project" value="UniProtKB-SubCell"/>
</dbReference>
<dbReference type="InterPro" id="IPR004390">
    <property type="entry name" value="SR_rcpt_FtsY"/>
</dbReference>
<comment type="subunit">
    <text evidence="9">Part of the signal recognition particle protein translocation system, which is composed of SRP and FtsY.</text>
</comment>
<keyword evidence="4 9" id="KW-0378">Hydrolase</keyword>
<dbReference type="EC" id="3.6.5.4" evidence="9"/>
<name>A0A537L6G9_9BACT</name>
<dbReference type="PANTHER" id="PTHR43134:SF1">
    <property type="entry name" value="SIGNAL RECOGNITION PARTICLE RECEPTOR SUBUNIT ALPHA"/>
    <property type="match status" value="1"/>
</dbReference>
<comment type="caution">
    <text evidence="11">The sequence shown here is derived from an EMBL/GenBank/DDBJ whole genome shotgun (WGS) entry which is preliminary data.</text>
</comment>
<dbReference type="GO" id="GO:0003924">
    <property type="term" value="F:GTPase activity"/>
    <property type="evidence" value="ECO:0007669"/>
    <property type="project" value="UniProtKB-UniRule"/>
</dbReference>
<evidence type="ECO:0000259" key="10">
    <source>
        <dbReference type="PROSITE" id="PS00300"/>
    </source>
</evidence>
<dbReference type="InterPro" id="IPR042101">
    <property type="entry name" value="SRP54_N_sf"/>
</dbReference>
<dbReference type="PANTHER" id="PTHR43134">
    <property type="entry name" value="SIGNAL RECOGNITION PARTICLE RECEPTOR SUBUNIT ALPHA"/>
    <property type="match status" value="1"/>
</dbReference>
<dbReference type="InterPro" id="IPR013822">
    <property type="entry name" value="Signal_recog_particl_SRP54_hlx"/>
</dbReference>
<accession>A0A537L6G9</accession>
<evidence type="ECO:0000256" key="1">
    <source>
        <dbReference type="ARBA" id="ARBA00022475"/>
    </source>
</evidence>
<comment type="subcellular location">
    <subcellularLocation>
        <location evidence="9">Cell membrane</location>
        <topology evidence="9">Peripheral membrane protein</topology>
        <orientation evidence="9">Cytoplasmic side</orientation>
    </subcellularLocation>
    <subcellularLocation>
        <location evidence="9">Cytoplasm</location>
    </subcellularLocation>
</comment>
<gene>
    <name evidence="9 11" type="primary">ftsY</name>
    <name evidence="12" type="ORF">E6G98_07110</name>
    <name evidence="11" type="ORF">E6G99_11400</name>
</gene>
<comment type="similarity">
    <text evidence="9">Belongs to the GTP-binding SRP family. FtsY subfamily.</text>
</comment>
<dbReference type="Pfam" id="PF02881">
    <property type="entry name" value="SRP54_N"/>
    <property type="match status" value="1"/>
</dbReference>
<keyword evidence="5 9" id="KW-0342">GTP-binding</keyword>
<dbReference type="Proteomes" id="UP000315217">
    <property type="component" value="Unassembled WGS sequence"/>
</dbReference>
<dbReference type="GO" id="GO:0005525">
    <property type="term" value="F:GTP binding"/>
    <property type="evidence" value="ECO:0007669"/>
    <property type="project" value="UniProtKB-UniRule"/>
</dbReference>
<evidence type="ECO:0000313" key="13">
    <source>
        <dbReference type="Proteomes" id="UP000315217"/>
    </source>
</evidence>
<evidence type="ECO:0000256" key="9">
    <source>
        <dbReference type="HAMAP-Rule" id="MF_00920"/>
    </source>
</evidence>
<protein>
    <recommendedName>
        <fullName evidence="9">Signal recognition particle receptor FtsY</fullName>
        <shortName evidence="9">SRP receptor</shortName>
        <ecNumber evidence="9">3.6.5.4</ecNumber>
    </recommendedName>
</protein>
<sequence length="301" mass="31696">MNRLNRLREGLARTRAQLIARLGEIAGAPPAEFFEQLEITLIEADVGAPTTQRILQQLRARRDATDQAARLSALREILLDVLGDPVPLRLDPPPAGLVMLGVNGAGKTTSIGKLAHRLKTEGRTVLLAAADTFRAAAIDQLAVWAQRAGCDLVAHAPGADPAAVVYDACQAARARRIDVLIVDTAGRLHTKTNLVEELKKINRVLTRELSGSPVERLLVLDATTGQNAIAQARVFTEAVGVTGIVLAKLDGSAKGGAVLAVAGALGLPVKLVGLGEGIDDLQPFDPRQFVDALLPPTDGNG</sequence>
<keyword evidence="2 9" id="KW-0963">Cytoplasm</keyword>